<evidence type="ECO:0000259" key="5">
    <source>
        <dbReference type="PROSITE" id="PS51755"/>
    </source>
</evidence>
<evidence type="ECO:0000313" key="7">
    <source>
        <dbReference type="Proteomes" id="UP000241346"/>
    </source>
</evidence>
<dbReference type="RefSeq" id="WP_107297616.1">
    <property type="nucleotide sequence ID" value="NZ_PYMB01000002.1"/>
</dbReference>
<sequence>MQNNQSPTSPYISLQTLEVSVNELTIRQTQTGALNKLRIKEMELLKILCQNYPEVTLRKELADTIWAGTYASDFTINQTVNGLRSKLFDLGKAYIVTVPKRGYKLTVEPEYHETEPTNSVAPQALGEEQSASSDPTPFQHPGSMSPAPEAANSNLDDTIEGTGKTLSQQSQSPSNTGQIVENDRNSLSHLKSVRFYLSALCASLVIVAMLHWFLPTDTAYSMGDTTVLFIPDDSEIEVLERLVEQNNYQYIDKVKETLYGCDENLVCSKIKQ</sequence>
<dbReference type="InterPro" id="IPR016032">
    <property type="entry name" value="Sig_transdc_resp-reg_C-effctor"/>
</dbReference>
<dbReference type="PROSITE" id="PS51755">
    <property type="entry name" value="OMPR_PHOB"/>
    <property type="match status" value="1"/>
</dbReference>
<feature type="domain" description="OmpR/PhoB-type" evidence="5">
    <location>
        <begin position="9"/>
        <end position="107"/>
    </location>
</feature>
<evidence type="ECO:0000313" key="6">
    <source>
        <dbReference type="EMBL" id="PSW14371.1"/>
    </source>
</evidence>
<dbReference type="CDD" id="cd00383">
    <property type="entry name" value="trans_reg_C"/>
    <property type="match status" value="1"/>
</dbReference>
<evidence type="ECO:0000256" key="2">
    <source>
        <dbReference type="PROSITE-ProRule" id="PRU01091"/>
    </source>
</evidence>
<dbReference type="GO" id="GO:0000160">
    <property type="term" value="P:phosphorelay signal transduction system"/>
    <property type="evidence" value="ECO:0007669"/>
    <property type="project" value="InterPro"/>
</dbReference>
<dbReference type="OrthoDB" id="6311790at2"/>
<dbReference type="EMBL" id="PYMB01000002">
    <property type="protein sequence ID" value="PSW14371.1"/>
    <property type="molecule type" value="Genomic_DNA"/>
</dbReference>
<dbReference type="Gene3D" id="1.10.10.10">
    <property type="entry name" value="Winged helix-like DNA-binding domain superfamily/Winged helix DNA-binding domain"/>
    <property type="match status" value="1"/>
</dbReference>
<dbReference type="InterPro" id="IPR001867">
    <property type="entry name" value="OmpR/PhoB-type_DNA-bd"/>
</dbReference>
<evidence type="ECO:0000256" key="3">
    <source>
        <dbReference type="SAM" id="MobiDB-lite"/>
    </source>
</evidence>
<feature type="region of interest" description="Disordered" evidence="3">
    <location>
        <begin position="109"/>
        <end position="180"/>
    </location>
</feature>
<keyword evidence="4" id="KW-0812">Transmembrane</keyword>
<organism evidence="6 7">
    <name type="scientific">Photobacterium rosenbergii</name>
    <dbReference type="NCBI Taxonomy" id="294936"/>
    <lineage>
        <taxon>Bacteria</taxon>
        <taxon>Pseudomonadati</taxon>
        <taxon>Pseudomonadota</taxon>
        <taxon>Gammaproteobacteria</taxon>
        <taxon>Vibrionales</taxon>
        <taxon>Vibrionaceae</taxon>
        <taxon>Photobacterium</taxon>
    </lineage>
</organism>
<protein>
    <recommendedName>
        <fullName evidence="5">OmpR/PhoB-type domain-containing protein</fullName>
    </recommendedName>
</protein>
<proteinExistence type="predicted"/>
<evidence type="ECO:0000256" key="4">
    <source>
        <dbReference type="SAM" id="Phobius"/>
    </source>
</evidence>
<dbReference type="AlphaFoldDB" id="A0A2T3NH98"/>
<dbReference type="GO" id="GO:0006355">
    <property type="term" value="P:regulation of DNA-templated transcription"/>
    <property type="evidence" value="ECO:0007669"/>
    <property type="project" value="InterPro"/>
</dbReference>
<dbReference type="InterPro" id="IPR036388">
    <property type="entry name" value="WH-like_DNA-bd_sf"/>
</dbReference>
<reference evidence="6 7" key="1">
    <citation type="submission" date="2018-03" db="EMBL/GenBank/DDBJ databases">
        <title>Whole genome sequencing of Histamine producing bacteria.</title>
        <authorList>
            <person name="Butler K."/>
        </authorList>
    </citation>
    <scope>NUCLEOTIDE SEQUENCE [LARGE SCALE GENOMIC DNA]</scope>
    <source>
        <strain evidence="6 7">DSM 19138</strain>
    </source>
</reference>
<keyword evidence="4" id="KW-1133">Transmembrane helix</keyword>
<gene>
    <name evidence="6" type="ORF">C9J01_08000</name>
</gene>
<feature type="DNA-binding region" description="OmpR/PhoB-type" evidence="2">
    <location>
        <begin position="9"/>
        <end position="107"/>
    </location>
</feature>
<dbReference type="SUPFAM" id="SSF46894">
    <property type="entry name" value="C-terminal effector domain of the bipartite response regulators"/>
    <property type="match status" value="1"/>
</dbReference>
<accession>A0A2T3NH98</accession>
<keyword evidence="4" id="KW-0472">Membrane</keyword>
<keyword evidence="1 2" id="KW-0238">DNA-binding</keyword>
<evidence type="ECO:0000256" key="1">
    <source>
        <dbReference type="ARBA" id="ARBA00023125"/>
    </source>
</evidence>
<feature type="compositionally biased region" description="Polar residues" evidence="3">
    <location>
        <begin position="164"/>
        <end position="180"/>
    </location>
</feature>
<feature type="transmembrane region" description="Helical" evidence="4">
    <location>
        <begin position="193"/>
        <end position="214"/>
    </location>
</feature>
<dbReference type="SMART" id="SM00862">
    <property type="entry name" value="Trans_reg_C"/>
    <property type="match status" value="1"/>
</dbReference>
<name>A0A2T3NH98_9GAMM</name>
<dbReference type="Pfam" id="PF00486">
    <property type="entry name" value="Trans_reg_C"/>
    <property type="match status" value="1"/>
</dbReference>
<dbReference type="GO" id="GO:0003677">
    <property type="term" value="F:DNA binding"/>
    <property type="evidence" value="ECO:0007669"/>
    <property type="project" value="UniProtKB-UniRule"/>
</dbReference>
<dbReference type="Proteomes" id="UP000241346">
    <property type="component" value="Unassembled WGS sequence"/>
</dbReference>
<comment type="caution">
    <text evidence="6">The sequence shown here is derived from an EMBL/GenBank/DDBJ whole genome shotgun (WGS) entry which is preliminary data.</text>
</comment>